<dbReference type="SUPFAM" id="SSF50630">
    <property type="entry name" value="Acid proteases"/>
    <property type="match status" value="1"/>
</dbReference>
<dbReference type="InterPro" id="IPR021109">
    <property type="entry name" value="Peptidase_aspartic_dom_sf"/>
</dbReference>
<sequence>MGLCRKVEAKEVNEVYFGEHNNTNCRGLVTIFNKKYWAVLDTGAACSVISDKILIELGIEVDNNSDQVIVTEDGTRHNTIGTVTSVPISVASYKFPCDVLVLRIKKPIFILGTDWFNKFNAILDIKSKELILESTAVDLVLKLYTNAPNRRVYEEVEIFGVAV</sequence>
<proteinExistence type="predicted"/>
<comment type="caution">
    <text evidence="1">The sequence shown here is derived from an EMBL/GenBank/DDBJ whole genome shotgun (WGS) entry which is preliminary data.</text>
</comment>
<dbReference type="Pfam" id="PF08284">
    <property type="entry name" value="RVP_2"/>
    <property type="match status" value="1"/>
</dbReference>
<dbReference type="AlphaFoldDB" id="A0A1R1YRA7"/>
<reference evidence="2" key="1">
    <citation type="submission" date="2017-01" db="EMBL/GenBank/DDBJ databases">
        <authorList>
            <person name="Wang Y."/>
            <person name="White M."/>
            <person name="Kvist S."/>
            <person name="Moncalvo J.-M."/>
        </authorList>
    </citation>
    <scope>NUCLEOTIDE SEQUENCE [LARGE SCALE GENOMIC DNA]</scope>
    <source>
        <strain evidence="2">ID-206-W2</strain>
    </source>
</reference>
<evidence type="ECO:0000313" key="1">
    <source>
        <dbReference type="EMBL" id="OMJ29424.1"/>
    </source>
</evidence>
<dbReference type="Gene3D" id="2.40.70.10">
    <property type="entry name" value="Acid Proteases"/>
    <property type="match status" value="1"/>
</dbReference>
<accession>A0A1R1YRA7</accession>
<name>A0A1R1YRA7_9FUNG</name>
<dbReference type="Proteomes" id="UP000187429">
    <property type="component" value="Unassembled WGS sequence"/>
</dbReference>
<dbReference type="EMBL" id="LSSM01000288">
    <property type="protein sequence ID" value="OMJ29424.1"/>
    <property type="molecule type" value="Genomic_DNA"/>
</dbReference>
<protein>
    <recommendedName>
        <fullName evidence="3">DNA damage-inducible protein 1</fullName>
    </recommendedName>
</protein>
<dbReference type="OrthoDB" id="2425384at2759"/>
<keyword evidence="2" id="KW-1185">Reference proteome</keyword>
<gene>
    <name evidence="1" type="ORF">AYI69_g1074</name>
</gene>
<organism evidence="1 2">
    <name type="scientific">Smittium culicis</name>
    <dbReference type="NCBI Taxonomy" id="133412"/>
    <lineage>
        <taxon>Eukaryota</taxon>
        <taxon>Fungi</taxon>
        <taxon>Fungi incertae sedis</taxon>
        <taxon>Zoopagomycota</taxon>
        <taxon>Kickxellomycotina</taxon>
        <taxon>Harpellomycetes</taxon>
        <taxon>Harpellales</taxon>
        <taxon>Legeriomycetaceae</taxon>
        <taxon>Smittium</taxon>
    </lineage>
</organism>
<dbReference type="CDD" id="cd00303">
    <property type="entry name" value="retropepsin_like"/>
    <property type="match status" value="1"/>
</dbReference>
<evidence type="ECO:0008006" key="3">
    <source>
        <dbReference type="Google" id="ProtNLM"/>
    </source>
</evidence>
<evidence type="ECO:0000313" key="2">
    <source>
        <dbReference type="Proteomes" id="UP000187429"/>
    </source>
</evidence>